<dbReference type="HAMAP" id="MF_00050">
    <property type="entry name" value="EF_Ts"/>
    <property type="match status" value="1"/>
</dbReference>
<dbReference type="CDD" id="cd14275">
    <property type="entry name" value="UBA_EF-Ts"/>
    <property type="match status" value="1"/>
</dbReference>
<dbReference type="FunFam" id="1.10.8.10:FF:000001">
    <property type="entry name" value="Elongation factor Ts"/>
    <property type="match status" value="1"/>
</dbReference>
<evidence type="ECO:0000256" key="3">
    <source>
        <dbReference type="ARBA" id="ARBA00022917"/>
    </source>
</evidence>
<dbReference type="Gene3D" id="1.10.8.10">
    <property type="entry name" value="DNA helicase RuvA subunit, C-terminal domain"/>
    <property type="match status" value="1"/>
</dbReference>
<organism evidence="5">
    <name type="scientific">hydrothermal vent metagenome</name>
    <dbReference type="NCBI Taxonomy" id="652676"/>
    <lineage>
        <taxon>unclassified sequences</taxon>
        <taxon>metagenomes</taxon>
        <taxon>ecological metagenomes</taxon>
    </lineage>
</organism>
<evidence type="ECO:0000256" key="2">
    <source>
        <dbReference type="ARBA" id="ARBA00022768"/>
    </source>
</evidence>
<dbReference type="EMBL" id="UOGA01000225">
    <property type="protein sequence ID" value="VAX22412.1"/>
    <property type="molecule type" value="Genomic_DNA"/>
</dbReference>
<reference evidence="5" key="1">
    <citation type="submission" date="2018-06" db="EMBL/GenBank/DDBJ databases">
        <authorList>
            <person name="Zhirakovskaya E."/>
        </authorList>
    </citation>
    <scope>NUCLEOTIDE SEQUENCE</scope>
</reference>
<dbReference type="SUPFAM" id="SSF54713">
    <property type="entry name" value="Elongation factor Ts (EF-Ts), dimerisation domain"/>
    <property type="match status" value="2"/>
</dbReference>
<dbReference type="AlphaFoldDB" id="A0A3B1C2U1"/>
<dbReference type="InterPro" id="IPR014039">
    <property type="entry name" value="Transl_elong_EFTs/EF1B_dimer"/>
</dbReference>
<dbReference type="PANTHER" id="PTHR11741">
    <property type="entry name" value="ELONGATION FACTOR TS"/>
    <property type="match status" value="1"/>
</dbReference>
<name>A0A3B1C2U1_9ZZZZ</name>
<evidence type="ECO:0000313" key="5">
    <source>
        <dbReference type="EMBL" id="VAX22412.1"/>
    </source>
</evidence>
<dbReference type="SUPFAM" id="SSF46934">
    <property type="entry name" value="UBA-like"/>
    <property type="match status" value="1"/>
</dbReference>
<dbReference type="Gene3D" id="1.10.286.20">
    <property type="match status" value="1"/>
</dbReference>
<dbReference type="NCBIfam" id="TIGR00116">
    <property type="entry name" value="tsf"/>
    <property type="match status" value="1"/>
</dbReference>
<dbReference type="InterPro" id="IPR001816">
    <property type="entry name" value="Transl_elong_EFTs/EF1B"/>
</dbReference>
<dbReference type="InterPro" id="IPR036402">
    <property type="entry name" value="EF-Ts_dimer_sf"/>
</dbReference>
<dbReference type="GO" id="GO:0005739">
    <property type="term" value="C:mitochondrion"/>
    <property type="evidence" value="ECO:0007669"/>
    <property type="project" value="GOC"/>
</dbReference>
<dbReference type="FunFam" id="1.10.286.20:FF:000001">
    <property type="entry name" value="Elongation factor Ts"/>
    <property type="match status" value="1"/>
</dbReference>
<feature type="domain" description="Translation elongation factor EFTs/EF1B dimerisation" evidence="4">
    <location>
        <begin position="71"/>
        <end position="291"/>
    </location>
</feature>
<keyword evidence="2 5" id="KW-0251">Elongation factor</keyword>
<dbReference type="InterPro" id="IPR018101">
    <property type="entry name" value="Transl_elong_Ts_CS"/>
</dbReference>
<dbReference type="PANTHER" id="PTHR11741:SF0">
    <property type="entry name" value="ELONGATION FACTOR TS, MITOCHONDRIAL"/>
    <property type="match status" value="1"/>
</dbReference>
<evidence type="ECO:0000259" key="4">
    <source>
        <dbReference type="Pfam" id="PF00889"/>
    </source>
</evidence>
<keyword evidence="3" id="KW-0648">Protein biosynthesis</keyword>
<accession>A0A3B1C2U1</accession>
<dbReference type="GO" id="GO:0003746">
    <property type="term" value="F:translation elongation factor activity"/>
    <property type="evidence" value="ECO:0007669"/>
    <property type="project" value="UniProtKB-KW"/>
</dbReference>
<sequence length="291" mass="31714">MTISATMIKDLRARSGAGIMECKDALKQTEGDTEEALDYLRKKGSSAAEKKAGRSTREGAVGGAVIDGSGSLIEVKCETDFVARNEKFQELTKNLAEHLAKSEFMEDEDSFMDQPFSEDASHTIKSVITEKIRELGENITIGRRVQYPKSDPGGFGLYIHGVGGIGVVVEVSCATEETADSDAFKGLCRDLAMHIAASNPLSIGIDGLSSEVVTREKEIFEAQAKESGKPDKIIPKIIEGKLKKYYMEVCLLEQAFVKDTDKSVKGLLEEAGKEMGEPVTITRFSRFQLGE</sequence>
<dbReference type="Gene3D" id="3.30.479.20">
    <property type="entry name" value="Elongation factor Ts, dimerisation domain"/>
    <property type="match status" value="2"/>
</dbReference>
<evidence type="ECO:0000256" key="1">
    <source>
        <dbReference type="ARBA" id="ARBA00005532"/>
    </source>
</evidence>
<dbReference type="GO" id="GO:0070125">
    <property type="term" value="P:mitochondrial translational elongation"/>
    <property type="evidence" value="ECO:0007669"/>
    <property type="project" value="TreeGrafter"/>
</dbReference>
<dbReference type="InterPro" id="IPR009060">
    <property type="entry name" value="UBA-like_sf"/>
</dbReference>
<dbReference type="Pfam" id="PF00889">
    <property type="entry name" value="EF_TS"/>
    <property type="match status" value="1"/>
</dbReference>
<proteinExistence type="inferred from homology"/>
<protein>
    <submittedName>
        <fullName evidence="5">Translation elongation factor Ts</fullName>
    </submittedName>
</protein>
<gene>
    <name evidence="5" type="ORF">MNBD_NITROSPINAE04-2330</name>
</gene>
<comment type="similarity">
    <text evidence="1">Belongs to the EF-Ts family.</text>
</comment>
<dbReference type="PROSITE" id="PS01127">
    <property type="entry name" value="EF_TS_2"/>
    <property type="match status" value="1"/>
</dbReference>